<dbReference type="EMBL" id="JAAVUP010000003">
    <property type="protein sequence ID" value="NKE17916.1"/>
    <property type="molecule type" value="Genomic_DNA"/>
</dbReference>
<proteinExistence type="predicted"/>
<dbReference type="AlphaFoldDB" id="A0A9X9WE88"/>
<sequence>MHGLNAPLDFLRREIPMRPIETGSRCTDGRLKRAVGDFLLVVVLHPPELSANALFMGARVE</sequence>
<dbReference type="RefSeq" id="WP_168041810.1">
    <property type="nucleotide sequence ID" value="NZ_JAAEDK010000009.1"/>
</dbReference>
<evidence type="ECO:0000313" key="2">
    <source>
        <dbReference type="EMBL" id="NKE17916.1"/>
    </source>
</evidence>
<evidence type="ECO:0000313" key="3">
    <source>
        <dbReference type="Proteomes" id="UP000746741"/>
    </source>
</evidence>
<dbReference type="Proteomes" id="UP000746741">
    <property type="component" value="Unassembled WGS sequence"/>
</dbReference>
<evidence type="ECO:0000313" key="1">
    <source>
        <dbReference type="EMBL" id="MBR0658648.1"/>
    </source>
</evidence>
<evidence type="ECO:0000313" key="4">
    <source>
        <dbReference type="Proteomes" id="UP001138708"/>
    </source>
</evidence>
<accession>A0A9X9WE88</accession>
<reference evidence="2 3" key="2">
    <citation type="submission" date="2020-02" db="EMBL/GenBank/DDBJ databases">
        <authorList>
            <person name="Sun Q."/>
            <person name="Inoue M."/>
        </authorList>
    </citation>
    <scope>NUCLEOTIDE SEQUENCE [LARGE SCALE GENOMIC DNA]</scope>
    <source>
        <strain evidence="2 3">KCTC 22478</strain>
    </source>
</reference>
<name>A0A9X9WE88_9PROT</name>
<reference evidence="1" key="3">
    <citation type="journal article" date="2021" name="Syst. Appl. Microbiol.">
        <title>Roseomonas hellenica sp. nov., isolated from roots of wild-growing Alkanna tinctoria.</title>
        <authorList>
            <person name="Rat A."/>
            <person name="Naranjo H.D."/>
            <person name="Lebbe L."/>
            <person name="Cnockaert M."/>
            <person name="Krigas N."/>
            <person name="Grigoriadou K."/>
            <person name="Maloupa E."/>
            <person name="Willems A."/>
        </authorList>
    </citation>
    <scope>NUCLEOTIDE SEQUENCE</scope>
    <source>
        <strain evidence="1">LMG 31161</strain>
    </source>
</reference>
<organism evidence="1 4">
    <name type="scientific">Neoroseomonas oryzicola</name>
    <dbReference type="NCBI Taxonomy" id="535904"/>
    <lineage>
        <taxon>Bacteria</taxon>
        <taxon>Pseudomonadati</taxon>
        <taxon>Pseudomonadota</taxon>
        <taxon>Alphaproteobacteria</taxon>
        <taxon>Acetobacterales</taxon>
        <taxon>Acetobacteraceae</taxon>
        <taxon>Neoroseomonas</taxon>
    </lineage>
</organism>
<protein>
    <submittedName>
        <fullName evidence="1">Uncharacterized protein</fullName>
    </submittedName>
</protein>
<dbReference type="EMBL" id="JAAEDK010000009">
    <property type="protein sequence ID" value="MBR0658648.1"/>
    <property type="molecule type" value="Genomic_DNA"/>
</dbReference>
<comment type="caution">
    <text evidence="1">The sequence shown here is derived from an EMBL/GenBank/DDBJ whole genome shotgun (WGS) entry which is preliminary data.</text>
</comment>
<dbReference type="Proteomes" id="UP001138708">
    <property type="component" value="Unassembled WGS sequence"/>
</dbReference>
<keyword evidence="3" id="KW-1185">Reference proteome</keyword>
<gene>
    <name evidence="2" type="ORF">GWK15_13270</name>
    <name evidence="1" type="ORF">GXW75_05265</name>
</gene>
<reference evidence="1" key="1">
    <citation type="submission" date="2020-01" db="EMBL/GenBank/DDBJ databases">
        <authorList>
            <person name="Rat A."/>
        </authorList>
    </citation>
    <scope>NUCLEOTIDE SEQUENCE</scope>
    <source>
        <strain evidence="1">LMG 31161</strain>
    </source>
</reference>